<accession>A0A1M4Y251</accession>
<organism evidence="1 2">
    <name type="scientific">Cnuella takakiae</name>
    <dbReference type="NCBI Taxonomy" id="1302690"/>
    <lineage>
        <taxon>Bacteria</taxon>
        <taxon>Pseudomonadati</taxon>
        <taxon>Bacteroidota</taxon>
        <taxon>Chitinophagia</taxon>
        <taxon>Chitinophagales</taxon>
        <taxon>Chitinophagaceae</taxon>
        <taxon>Cnuella</taxon>
    </lineage>
</organism>
<sequence length="103" mass="11674">MDRIARLQEFLVANPADSFVQHALALEYVKLGEESKARALFENILAADENYIGSYYHLAKLLERIQETEAAIAVYEKGMERSKAAGDNHAYSELRSAYEDLTF</sequence>
<dbReference type="RefSeq" id="WP_073041229.1">
    <property type="nucleotide sequence ID" value="NZ_FQUO01000004.1"/>
</dbReference>
<dbReference type="Gene3D" id="1.25.40.10">
    <property type="entry name" value="Tetratricopeptide repeat domain"/>
    <property type="match status" value="1"/>
</dbReference>
<name>A0A1M4Y251_9BACT</name>
<dbReference type="EMBL" id="FQUO01000004">
    <property type="protein sequence ID" value="SHE99542.1"/>
    <property type="molecule type" value="Genomic_DNA"/>
</dbReference>
<evidence type="ECO:0000313" key="2">
    <source>
        <dbReference type="Proteomes" id="UP000184368"/>
    </source>
</evidence>
<evidence type="ECO:0000313" key="1">
    <source>
        <dbReference type="EMBL" id="SHE99542.1"/>
    </source>
</evidence>
<reference evidence="1 2" key="1">
    <citation type="submission" date="2016-11" db="EMBL/GenBank/DDBJ databases">
        <authorList>
            <person name="Jaros S."/>
            <person name="Januszkiewicz K."/>
            <person name="Wedrychowicz H."/>
        </authorList>
    </citation>
    <scope>NUCLEOTIDE SEQUENCE [LARGE SCALE GENOMIC DNA]</scope>
    <source>
        <strain evidence="1 2">DSM 26897</strain>
    </source>
</reference>
<gene>
    <name evidence="1" type="ORF">SAMN05444008_104118</name>
</gene>
<dbReference type="OrthoDB" id="1524733at2"/>
<dbReference type="AlphaFoldDB" id="A0A1M4Y251"/>
<dbReference type="STRING" id="1302690.BUE76_14765"/>
<proteinExistence type="predicted"/>
<dbReference type="Pfam" id="PF13181">
    <property type="entry name" value="TPR_8"/>
    <property type="match status" value="2"/>
</dbReference>
<dbReference type="InterPro" id="IPR019734">
    <property type="entry name" value="TPR_rpt"/>
</dbReference>
<dbReference type="Proteomes" id="UP000184368">
    <property type="component" value="Unassembled WGS sequence"/>
</dbReference>
<dbReference type="SUPFAM" id="SSF48452">
    <property type="entry name" value="TPR-like"/>
    <property type="match status" value="1"/>
</dbReference>
<dbReference type="InterPro" id="IPR011990">
    <property type="entry name" value="TPR-like_helical_dom_sf"/>
</dbReference>
<protein>
    <submittedName>
        <fullName evidence="1">Tetratricopeptide repeat-containing protein</fullName>
    </submittedName>
</protein>
<keyword evidence="2" id="KW-1185">Reference proteome</keyword>